<accession>A0A2A9E6U4</accession>
<feature type="transmembrane region" description="Helical" evidence="1">
    <location>
        <begin position="92"/>
        <end position="113"/>
    </location>
</feature>
<dbReference type="RefSeq" id="WP_098455031.1">
    <property type="nucleotide sequence ID" value="NZ_PDJG01000001.1"/>
</dbReference>
<keyword evidence="1" id="KW-0812">Transmembrane</keyword>
<dbReference type="Proteomes" id="UP000225548">
    <property type="component" value="Unassembled WGS sequence"/>
</dbReference>
<dbReference type="OrthoDB" id="3830423at2"/>
<keyword evidence="1" id="KW-1133">Transmembrane helix</keyword>
<evidence type="ECO:0000313" key="2">
    <source>
        <dbReference type="EMBL" id="PFG33900.1"/>
    </source>
</evidence>
<keyword evidence="1" id="KW-0472">Membrane</keyword>
<evidence type="ECO:0000256" key="1">
    <source>
        <dbReference type="SAM" id="Phobius"/>
    </source>
</evidence>
<dbReference type="EMBL" id="PDJG01000001">
    <property type="protein sequence ID" value="PFG33900.1"/>
    <property type="molecule type" value="Genomic_DNA"/>
</dbReference>
<evidence type="ECO:0000313" key="3">
    <source>
        <dbReference type="Proteomes" id="UP000225548"/>
    </source>
</evidence>
<protein>
    <recommendedName>
        <fullName evidence="4">Integral membrane protein</fullName>
    </recommendedName>
</protein>
<organism evidence="2 3">
    <name type="scientific">Sanguibacter antarcticus</name>
    <dbReference type="NCBI Taxonomy" id="372484"/>
    <lineage>
        <taxon>Bacteria</taxon>
        <taxon>Bacillati</taxon>
        <taxon>Actinomycetota</taxon>
        <taxon>Actinomycetes</taxon>
        <taxon>Micrococcales</taxon>
        <taxon>Sanguibacteraceae</taxon>
        <taxon>Sanguibacter</taxon>
    </lineage>
</organism>
<name>A0A2A9E6U4_9MICO</name>
<evidence type="ECO:0008006" key="4">
    <source>
        <dbReference type="Google" id="ProtNLM"/>
    </source>
</evidence>
<feature type="transmembrane region" description="Helical" evidence="1">
    <location>
        <begin position="37"/>
        <end position="56"/>
    </location>
</feature>
<feature type="transmembrane region" description="Helical" evidence="1">
    <location>
        <begin position="7"/>
        <end position="25"/>
    </location>
</feature>
<sequence length="114" mass="11840">MEILYDLLLVLHLVGWAIVLGGWFATLKDPGVYRGTLHGVLTALVTGILMVGIASASDEVHDPNTTKVAIKLLVALAVTALAVVARRKGTDVAPGVKHAIGGLTLVNIVIAVLV</sequence>
<proteinExistence type="predicted"/>
<keyword evidence="3" id="KW-1185">Reference proteome</keyword>
<comment type="caution">
    <text evidence="2">The sequence shown here is derived from an EMBL/GenBank/DDBJ whole genome shotgun (WGS) entry which is preliminary data.</text>
</comment>
<gene>
    <name evidence="2" type="ORF">ATL42_1794</name>
</gene>
<feature type="transmembrane region" description="Helical" evidence="1">
    <location>
        <begin position="68"/>
        <end position="86"/>
    </location>
</feature>
<reference evidence="2 3" key="1">
    <citation type="submission" date="2017-10" db="EMBL/GenBank/DDBJ databases">
        <title>Sequencing the genomes of 1000 actinobacteria strains.</title>
        <authorList>
            <person name="Klenk H.-P."/>
        </authorList>
    </citation>
    <scope>NUCLEOTIDE SEQUENCE [LARGE SCALE GENOMIC DNA]</scope>
    <source>
        <strain evidence="2 3">DSM 18966</strain>
    </source>
</reference>
<dbReference type="AlphaFoldDB" id="A0A2A9E6U4"/>